<organism evidence="2">
    <name type="scientific">uncultured prokaryote</name>
    <dbReference type="NCBI Taxonomy" id="198431"/>
    <lineage>
        <taxon>unclassified sequences</taxon>
        <taxon>environmental samples</taxon>
    </lineage>
</organism>
<proteinExistence type="predicted"/>
<sequence>MENKEKRLFTAQKIAEAIHYTPQSVRNAVRALGIDYVSKDKKKYLYSEEQALAIADYYGKLDLFQKSLKPAVDKDAVIAELKQQLEESAEQLAEKDAEISTLKQQAEQNTADTARLQEIVEKQIETYSAQIASKDRQLENKDKQIEILLEQNKQLTANVSLLNAVDKKEALLTEPTPQTEKKQGFWARLFG</sequence>
<dbReference type="EMBL" id="LN853001">
    <property type="protein sequence ID" value="CRY94728.1"/>
    <property type="molecule type" value="Genomic_DNA"/>
</dbReference>
<name>A0A0H5PYU9_9ZZZZ</name>
<accession>A0A0H5PYU9</accession>
<reference evidence="2" key="2">
    <citation type="submission" date="2015-07" db="EMBL/GenBank/DDBJ databases">
        <title>Plasmids, circular viruses and viroids from rat gut.</title>
        <authorList>
            <person name="Jorgensen T.J."/>
            <person name="Hansen M.A."/>
            <person name="Xu Z."/>
            <person name="Tabak M.A."/>
            <person name="Sorensen S.J."/>
            <person name="Hansen L.H."/>
        </authorList>
    </citation>
    <scope>NUCLEOTIDE SEQUENCE</scope>
    <source>
        <plasmid evidence="2">pRGRH0332</plasmid>
    </source>
</reference>
<protein>
    <recommendedName>
        <fullName evidence="3">DUF536 domain-containing protein</fullName>
    </recommendedName>
</protein>
<reference evidence="2" key="1">
    <citation type="submission" date="2015-06" db="EMBL/GenBank/DDBJ databases">
        <authorList>
            <person name="Joergensen T."/>
        </authorList>
    </citation>
    <scope>NUCLEOTIDE SEQUENCE</scope>
    <source>
        <plasmid evidence="2">pRGRH0332</plasmid>
    </source>
</reference>
<feature type="coiled-coil region" evidence="1">
    <location>
        <begin position="71"/>
        <end position="158"/>
    </location>
</feature>
<evidence type="ECO:0000256" key="1">
    <source>
        <dbReference type="SAM" id="Coils"/>
    </source>
</evidence>
<evidence type="ECO:0008006" key="3">
    <source>
        <dbReference type="Google" id="ProtNLM"/>
    </source>
</evidence>
<geneLocation type="plasmid" evidence="2">
    <name>pRGRH0332</name>
</geneLocation>
<keyword evidence="2" id="KW-0614">Plasmid</keyword>
<keyword evidence="1" id="KW-0175">Coiled coil</keyword>
<dbReference type="AlphaFoldDB" id="A0A0H5PYU9"/>
<evidence type="ECO:0000313" key="2">
    <source>
        <dbReference type="EMBL" id="CRY94728.1"/>
    </source>
</evidence>